<dbReference type="SUPFAM" id="SSF48403">
    <property type="entry name" value="Ankyrin repeat"/>
    <property type="match status" value="1"/>
</dbReference>
<evidence type="ECO:0000256" key="4">
    <source>
        <dbReference type="ARBA" id="ARBA00039237"/>
    </source>
</evidence>
<evidence type="ECO:0000313" key="7">
    <source>
        <dbReference type="EMBL" id="CAB0036216.1"/>
    </source>
</evidence>
<evidence type="ECO:0000256" key="2">
    <source>
        <dbReference type="ARBA" id="ARBA00023043"/>
    </source>
</evidence>
<dbReference type="AlphaFoldDB" id="A0A6H5IIB5"/>
<keyword evidence="8" id="KW-1185">Reference proteome</keyword>
<accession>A0A6H5IIB5</accession>
<feature type="region of interest" description="Disordered" evidence="6">
    <location>
        <begin position="237"/>
        <end position="277"/>
    </location>
</feature>
<dbReference type="OrthoDB" id="7553161at2759"/>
<evidence type="ECO:0000256" key="3">
    <source>
        <dbReference type="ARBA" id="ARBA00037385"/>
    </source>
</evidence>
<keyword evidence="2 5" id="KW-0040">ANK repeat</keyword>
<dbReference type="Proteomes" id="UP000479190">
    <property type="component" value="Unassembled WGS sequence"/>
</dbReference>
<dbReference type="PROSITE" id="PS50297">
    <property type="entry name" value="ANK_REP_REGION"/>
    <property type="match status" value="1"/>
</dbReference>
<dbReference type="PANTHER" id="PTHR24197:SF44">
    <property type="entry name" value="ANKYRIN REPEAT DOMAIN-CONTAINING PROTEIN 54"/>
    <property type="match status" value="1"/>
</dbReference>
<evidence type="ECO:0000256" key="6">
    <source>
        <dbReference type="SAM" id="MobiDB-lite"/>
    </source>
</evidence>
<dbReference type="EMBL" id="CADCXV010000810">
    <property type="protein sequence ID" value="CAB0036216.1"/>
    <property type="molecule type" value="Genomic_DNA"/>
</dbReference>
<sequence length="805" mass="90878">MSGGAVAAAMMLVSTRRATIRLANSVVKLYELSFRWASDASVSLSIAARAPYNYISCTYCNSFSFCTCHFYHAPIRTRYFVPSFCIYSFSKMKYSPQQQQLEQKDSQQRYYYENDMSSVNATPARAAANALQRSASAASAAASQSTSAARRALTCRPLSTDMFAWMRVFRLANMLHQKVSVRGQLFLEEPENPKQLKREHRLEREREIAQLAQRCPKLEAAGARRNQRIVKSTAAATHANTRMRRPLVRHLSEGGGGDGPRRQSIRPDDGDVSTTWGCRDYRRHQSSSDLLKVPFGGRGRFSPEPKITSLFHGSGDDDMHAINKLTRYATSLSRSKLKSLSQMQRSFSCKIPLYLLNGDVDSEPSVGVNSNAHDKQPSMTRAYFDGFLEKQAAVPRTGYKDKPKVDQDGKPILRRTTPVHYLGCSEYNNWFTVRDLFKIYNRFDLNYTDDYGITHFHLACLSKSDDVVEKFLELGQDPNCPLPETGNSPLHLALDANRQKTVELLLRNGADPNFPDFEGSTPLHSICKECDDKDLVGFFFKIIDDIQQTVKIDAVDKLGRTPLQLAVANFLPNSCKLNDVRRCCIYNNTTREIERRVDRGACVTVNATTPQATAAIAALLERGYRVVARAASMTVMSMMLWTRQHRYKRTNQRARSVLDAVQCVQPPVFTVYSVSCCDGRTGVHAVRLLHYMQSLQWRFVHLPVCVIIVALARTILTSAHRLSWSPSSCASGCQCFPARFLYNDKFFRNGYTRERESFQNNDSKNVEAKFHTHSCSSSSSRCSRIHLSSYGNGSNNTNKKQNWNI</sequence>
<gene>
    <name evidence="7" type="ORF">TBRA_LOCUS8094</name>
</gene>
<name>A0A6H5IIB5_9HYME</name>
<comment type="function">
    <text evidence="3">Plays an important role in regulating intracellular signaling events associated with erythroid terminal differentiation.</text>
</comment>
<proteinExistence type="predicted"/>
<dbReference type="InterPro" id="IPR002110">
    <property type="entry name" value="Ankyrin_rpt"/>
</dbReference>
<reference evidence="7 8" key="1">
    <citation type="submission" date="2020-02" db="EMBL/GenBank/DDBJ databases">
        <authorList>
            <person name="Ferguson B K."/>
        </authorList>
    </citation>
    <scope>NUCLEOTIDE SEQUENCE [LARGE SCALE GENOMIC DNA]</scope>
</reference>
<dbReference type="PROSITE" id="PS50088">
    <property type="entry name" value="ANK_REPEAT"/>
    <property type="match status" value="1"/>
</dbReference>
<dbReference type="PANTHER" id="PTHR24197">
    <property type="entry name" value="ANKYRIN REPEAT DOMAIN-CONTAINING PROTEIN 61"/>
    <property type="match status" value="1"/>
</dbReference>
<evidence type="ECO:0000256" key="5">
    <source>
        <dbReference type="PROSITE-ProRule" id="PRU00023"/>
    </source>
</evidence>
<dbReference type="InterPro" id="IPR036770">
    <property type="entry name" value="Ankyrin_rpt-contain_sf"/>
</dbReference>
<evidence type="ECO:0000313" key="8">
    <source>
        <dbReference type="Proteomes" id="UP000479190"/>
    </source>
</evidence>
<protein>
    <recommendedName>
        <fullName evidence="4">Ankyrin repeat domain-containing protein 54</fullName>
    </recommendedName>
</protein>
<dbReference type="Pfam" id="PF12796">
    <property type="entry name" value="Ank_2"/>
    <property type="match status" value="1"/>
</dbReference>
<organism evidence="7 8">
    <name type="scientific">Trichogramma brassicae</name>
    <dbReference type="NCBI Taxonomy" id="86971"/>
    <lineage>
        <taxon>Eukaryota</taxon>
        <taxon>Metazoa</taxon>
        <taxon>Ecdysozoa</taxon>
        <taxon>Arthropoda</taxon>
        <taxon>Hexapoda</taxon>
        <taxon>Insecta</taxon>
        <taxon>Pterygota</taxon>
        <taxon>Neoptera</taxon>
        <taxon>Endopterygota</taxon>
        <taxon>Hymenoptera</taxon>
        <taxon>Apocrita</taxon>
        <taxon>Proctotrupomorpha</taxon>
        <taxon>Chalcidoidea</taxon>
        <taxon>Trichogrammatidae</taxon>
        <taxon>Trichogramma</taxon>
    </lineage>
</organism>
<evidence type="ECO:0000256" key="1">
    <source>
        <dbReference type="ARBA" id="ARBA00022737"/>
    </source>
</evidence>
<feature type="compositionally biased region" description="Basic and acidic residues" evidence="6">
    <location>
        <begin position="259"/>
        <end position="269"/>
    </location>
</feature>
<dbReference type="SMART" id="SM00248">
    <property type="entry name" value="ANK"/>
    <property type="match status" value="4"/>
</dbReference>
<feature type="repeat" description="ANK" evidence="5">
    <location>
        <begin position="485"/>
        <end position="517"/>
    </location>
</feature>
<keyword evidence="1" id="KW-0677">Repeat</keyword>
<dbReference type="Gene3D" id="1.25.40.20">
    <property type="entry name" value="Ankyrin repeat-containing domain"/>
    <property type="match status" value="1"/>
</dbReference>